<dbReference type="Gene3D" id="2.60.120.650">
    <property type="entry name" value="Cupin"/>
    <property type="match status" value="1"/>
</dbReference>
<reference evidence="5" key="1">
    <citation type="submission" date="2017-04" db="EMBL/GenBank/DDBJ databases">
        <title>Population genomics of picophytoplankton unveils novel chromosome hypervariability.</title>
        <authorList>
            <consortium name="DOE Joint Genome Institute"/>
            <person name="Blanc-Mathieu R."/>
            <person name="Krasovec M."/>
            <person name="Hebrard M."/>
            <person name="Yau S."/>
            <person name="Desgranges E."/>
            <person name="Martin J."/>
            <person name="Schackwitz W."/>
            <person name="Kuo A."/>
            <person name="Salin G."/>
            <person name="Donnadieu C."/>
            <person name="Desdevises Y."/>
            <person name="Sanchez-Ferandin S."/>
            <person name="Moreau H."/>
            <person name="Rivals E."/>
            <person name="Grigoriev I.V."/>
            <person name="Grimsley N."/>
            <person name="Eyre-Walker A."/>
            <person name="Piganeau G."/>
        </authorList>
    </citation>
    <scope>NUCLEOTIDE SEQUENCE [LARGE SCALE GENOMIC DNA]</scope>
    <source>
        <strain evidence="5">RCC 1115</strain>
    </source>
</reference>
<comment type="subcellular location">
    <subcellularLocation>
        <location evidence="3">Nucleus</location>
    </subcellularLocation>
</comment>
<keyword evidence="3" id="KW-0804">Transcription</keyword>
<dbReference type="Pfam" id="PF08007">
    <property type="entry name" value="JmjC_2"/>
    <property type="match status" value="1"/>
</dbReference>
<dbReference type="eggNOG" id="ENOG502S0FU">
    <property type="taxonomic scope" value="Eukaryota"/>
</dbReference>
<sequence>MAGTAGVDVWENVALPLSEDRARTFMETYWQKKPLLMRRAIANFVPPMDANEIAGLACEEDASARLFIREGDAEASWRKSIGPFDESELASLPSDGTWSLIVNDLDAHAEPFGDLLELFNCFPRWRVSDIQASVSPNGGGVGPHSDHFDVFLLQAEGEKHWAVADNEEYWPDNDRAFVPECEIRVLKEFVEDDSFTLVPGDMLYLPPKVAHNGVAVNSAPGVSVTLSIGFLAPTTDELILSYTQRASEKLKGSRWSDPWLKPAEDVGAISADAISYASDVIKRTYPKNDAEVARWFGCHVTARTGEDDEEEPSEVNVEELLGEWDGRGLLAREDLRFAFVDTVADGSLENALFFANGACWDVMSPAATRVATVVANRGELFEEDTYADEKNFDDEALKLVLTLFEKGYLYFPDDVE</sequence>
<keyword evidence="3" id="KW-0223">Dioxygenase</keyword>
<comment type="cofactor">
    <cofactor evidence="3">
        <name>Fe(2+)</name>
        <dbReference type="ChEBI" id="CHEBI:29033"/>
    </cofactor>
    <text evidence="3">Binds 1 Fe(2+) ion per subunit.</text>
</comment>
<dbReference type="InterPro" id="IPR039994">
    <property type="entry name" value="NO66-like"/>
</dbReference>
<dbReference type="InterPro" id="IPR003347">
    <property type="entry name" value="JmjC_dom"/>
</dbReference>
<evidence type="ECO:0000256" key="3">
    <source>
        <dbReference type="RuleBase" id="RU366061"/>
    </source>
</evidence>
<dbReference type="SUPFAM" id="SSF51197">
    <property type="entry name" value="Clavaminate synthase-like"/>
    <property type="match status" value="1"/>
</dbReference>
<dbReference type="SMART" id="SM00558">
    <property type="entry name" value="JmjC"/>
    <property type="match status" value="1"/>
</dbReference>
<dbReference type="GO" id="GO:0005634">
    <property type="term" value="C:nucleus"/>
    <property type="evidence" value="ECO:0007669"/>
    <property type="project" value="UniProtKB-SubCell"/>
</dbReference>
<feature type="domain" description="JmjC" evidence="4">
    <location>
        <begin position="111"/>
        <end position="247"/>
    </location>
</feature>
<organism evidence="5">
    <name type="scientific">Ostreococcus tauri</name>
    <name type="common">Marine green alga</name>
    <dbReference type="NCBI Taxonomy" id="70448"/>
    <lineage>
        <taxon>Eukaryota</taxon>
        <taxon>Viridiplantae</taxon>
        <taxon>Chlorophyta</taxon>
        <taxon>Mamiellophyceae</taxon>
        <taxon>Mamiellales</taxon>
        <taxon>Bathycoccaceae</taxon>
        <taxon>Ostreococcus</taxon>
    </lineage>
</organism>
<proteinExistence type="inferred from homology"/>
<keyword evidence="3" id="KW-0805">Transcription regulation</keyword>
<comment type="similarity">
    <text evidence="3">Belongs to the ROX family.</text>
</comment>
<gene>
    <name evidence="5" type="ORF">BE221DRAFT_143928</name>
</gene>
<evidence type="ECO:0000256" key="2">
    <source>
        <dbReference type="ARBA" id="ARBA00023004"/>
    </source>
</evidence>
<dbReference type="AlphaFoldDB" id="A0A1Y5IHH6"/>
<dbReference type="Gene3D" id="3.40.366.30">
    <property type="entry name" value="50S ribosomal protein L16 arginine hydroxylase, Chain A, Domain 2"/>
    <property type="match status" value="1"/>
</dbReference>
<accession>A0A1Y5IHH6</accession>
<dbReference type="Proteomes" id="UP000195557">
    <property type="component" value="Unassembled WGS sequence"/>
</dbReference>
<dbReference type="EMBL" id="KZ155772">
    <property type="protein sequence ID" value="OUS49020.1"/>
    <property type="molecule type" value="Genomic_DNA"/>
</dbReference>
<dbReference type="PANTHER" id="PTHR13096">
    <property type="entry name" value="MINA53 MYC INDUCED NUCLEAR ANTIGEN"/>
    <property type="match status" value="1"/>
</dbReference>
<evidence type="ECO:0000256" key="1">
    <source>
        <dbReference type="ARBA" id="ARBA00022723"/>
    </source>
</evidence>
<dbReference type="PANTHER" id="PTHR13096:SF8">
    <property type="entry name" value="RIBOSOMAL OXYGENASE 1"/>
    <property type="match status" value="1"/>
</dbReference>
<keyword evidence="1 3" id="KW-0479">Metal-binding</keyword>
<dbReference type="GO" id="GO:0005506">
    <property type="term" value="F:iron ion binding"/>
    <property type="evidence" value="ECO:0007669"/>
    <property type="project" value="UniProtKB-UniRule"/>
</dbReference>
<protein>
    <recommendedName>
        <fullName evidence="3">Bifunctional lysine-specific demethylase and histidyl-hydroxylase</fullName>
        <ecNumber evidence="3">1.14.11.-</ecNumber>
    </recommendedName>
</protein>
<evidence type="ECO:0000259" key="4">
    <source>
        <dbReference type="PROSITE" id="PS51184"/>
    </source>
</evidence>
<name>A0A1Y5IHH6_OSTTA</name>
<dbReference type="PROSITE" id="PS51184">
    <property type="entry name" value="JMJC"/>
    <property type="match status" value="1"/>
</dbReference>
<keyword evidence="3" id="KW-0560">Oxidoreductase</keyword>
<dbReference type="EC" id="1.14.11.-" evidence="3"/>
<keyword evidence="2 3" id="KW-0408">Iron</keyword>
<dbReference type="GO" id="GO:0016706">
    <property type="term" value="F:2-oxoglutarate-dependent dioxygenase activity"/>
    <property type="evidence" value="ECO:0007669"/>
    <property type="project" value="UniProtKB-UniRule"/>
</dbReference>
<keyword evidence="3" id="KW-0539">Nucleus</keyword>
<comment type="function">
    <text evidence="3">Oxygenase that can act as both a histone lysine demethylase and a ribosomal histidine hydroxylase.</text>
</comment>
<evidence type="ECO:0000313" key="5">
    <source>
        <dbReference type="EMBL" id="OUS49020.1"/>
    </source>
</evidence>